<name>A0A937UQW7_9ACTN</name>
<dbReference type="InterPro" id="IPR045851">
    <property type="entry name" value="AMP-bd_C_sf"/>
</dbReference>
<dbReference type="EMBL" id="JAEACQ010000157">
    <property type="protein sequence ID" value="MBL7627151.1"/>
    <property type="molecule type" value="Genomic_DNA"/>
</dbReference>
<dbReference type="RefSeq" id="WP_203010537.1">
    <property type="nucleotide sequence ID" value="NZ_JADWYU010000391.1"/>
</dbReference>
<dbReference type="Pfam" id="PF13193">
    <property type="entry name" value="AMP-binding_C"/>
    <property type="match status" value="1"/>
</dbReference>
<dbReference type="SUPFAM" id="SSF56801">
    <property type="entry name" value="Acetyl-CoA synthetase-like"/>
    <property type="match status" value="1"/>
</dbReference>
<evidence type="ECO:0000259" key="1">
    <source>
        <dbReference type="Pfam" id="PF00501"/>
    </source>
</evidence>
<keyword evidence="4" id="KW-1185">Reference proteome</keyword>
<comment type="caution">
    <text evidence="3">The sequence shown here is derived from an EMBL/GenBank/DDBJ whole genome shotgun (WGS) entry which is preliminary data.</text>
</comment>
<accession>A0A937UQW7</accession>
<dbReference type="InterPro" id="IPR020845">
    <property type="entry name" value="AMP-binding_CS"/>
</dbReference>
<reference evidence="3" key="1">
    <citation type="submission" date="2020-12" db="EMBL/GenBank/DDBJ databases">
        <title>Genomic characterization of non-nitrogen-fixing Frankia strains.</title>
        <authorList>
            <person name="Carlos-Shanley C."/>
            <person name="Guerra T."/>
            <person name="Hahn D."/>
        </authorList>
    </citation>
    <scope>NUCLEOTIDE SEQUENCE</scope>
    <source>
        <strain evidence="3">CN6</strain>
    </source>
</reference>
<proteinExistence type="predicted"/>
<dbReference type="InterPro" id="IPR042099">
    <property type="entry name" value="ANL_N_sf"/>
</dbReference>
<dbReference type="Proteomes" id="UP000604475">
    <property type="component" value="Unassembled WGS sequence"/>
</dbReference>
<dbReference type="InterPro" id="IPR025110">
    <property type="entry name" value="AMP-bd_C"/>
</dbReference>
<dbReference type="InterPro" id="IPR000873">
    <property type="entry name" value="AMP-dep_synth/lig_dom"/>
</dbReference>
<protein>
    <submittedName>
        <fullName evidence="3">AMP-binding protein</fullName>
    </submittedName>
</protein>
<dbReference type="Gene3D" id="3.30.300.30">
    <property type="match status" value="1"/>
</dbReference>
<dbReference type="GO" id="GO:0016877">
    <property type="term" value="F:ligase activity, forming carbon-sulfur bonds"/>
    <property type="evidence" value="ECO:0007669"/>
    <property type="project" value="UniProtKB-ARBA"/>
</dbReference>
<feature type="domain" description="AMP-dependent synthetase/ligase" evidence="1">
    <location>
        <begin position="16"/>
        <end position="370"/>
    </location>
</feature>
<sequence length="514" mass="54050">MRLVDLLEPREDDEATPAVFVEEREVSRAALRRGAAALADVLRAVGVRPGHPVAVMLPGGAEVVAAMFGVWTAEAVYVPLNPRSADAEIAYLVEAVRPAAIVTLAQWADRHAGGALPVVVAGGGADAAEPTWAEAVPGRRTPADVPAHDADIALVQFTSGTTGRPKPVLLRHSGYLALLEPVLAKLVGDAAKDRLAQRRAPMPNLIPTSMALSAGIYNVLFAFRVGAPAVIMPTFTAKAFATAVARHQIRSTVLPPAAMNMLTDDESITSLAPLRIVRGITAPLSPLRARMFKDKFDVTVLNCYGQTEIGGEIVGWNAADARAFGDSKLGSIGRPHAGVVPRIVGPDGADVEPGGSGELYVRTPAVSAGYADGQALGDRLTPDGWFRTGDIARIDADGFLWIEGRVSDMINRGGLKVFPGEVEEVIRLSPEVADAAVVGVPDDRLGEVPWAFVVTHPGAAFDPAALTAAAREKLLPYKVPARFVQLPELPRTEVGKVRAADLVRLATQPSTAGG</sequence>
<dbReference type="PANTHER" id="PTHR43767:SF10">
    <property type="entry name" value="SURFACTIN SYNTHASE SUBUNIT 1"/>
    <property type="match status" value="1"/>
</dbReference>
<evidence type="ECO:0000259" key="2">
    <source>
        <dbReference type="Pfam" id="PF13193"/>
    </source>
</evidence>
<dbReference type="PANTHER" id="PTHR43767">
    <property type="entry name" value="LONG-CHAIN-FATTY-ACID--COA LIGASE"/>
    <property type="match status" value="1"/>
</dbReference>
<dbReference type="PROSITE" id="PS00455">
    <property type="entry name" value="AMP_BINDING"/>
    <property type="match status" value="1"/>
</dbReference>
<dbReference type="AlphaFoldDB" id="A0A937UQW7"/>
<dbReference type="InterPro" id="IPR050237">
    <property type="entry name" value="ATP-dep_AMP-bd_enzyme"/>
</dbReference>
<dbReference type="Pfam" id="PF00501">
    <property type="entry name" value="AMP-binding"/>
    <property type="match status" value="1"/>
</dbReference>
<evidence type="ECO:0000313" key="4">
    <source>
        <dbReference type="Proteomes" id="UP000604475"/>
    </source>
</evidence>
<feature type="domain" description="AMP-binding enzyme C-terminal" evidence="2">
    <location>
        <begin position="421"/>
        <end position="496"/>
    </location>
</feature>
<dbReference type="CDD" id="cd04433">
    <property type="entry name" value="AFD_class_I"/>
    <property type="match status" value="1"/>
</dbReference>
<dbReference type="Gene3D" id="3.40.50.12780">
    <property type="entry name" value="N-terminal domain of ligase-like"/>
    <property type="match status" value="1"/>
</dbReference>
<evidence type="ECO:0000313" key="3">
    <source>
        <dbReference type="EMBL" id="MBL7627151.1"/>
    </source>
</evidence>
<gene>
    <name evidence="3" type="ORF">I7412_08220</name>
</gene>
<organism evidence="3 4">
    <name type="scientific">Frankia nepalensis</name>
    <dbReference type="NCBI Taxonomy" id="1836974"/>
    <lineage>
        <taxon>Bacteria</taxon>
        <taxon>Bacillati</taxon>
        <taxon>Actinomycetota</taxon>
        <taxon>Actinomycetes</taxon>
        <taxon>Frankiales</taxon>
        <taxon>Frankiaceae</taxon>
        <taxon>Frankia</taxon>
    </lineage>
</organism>